<proteinExistence type="predicted"/>
<dbReference type="AlphaFoldDB" id="A0A645J6H1"/>
<gene>
    <name evidence="1" type="ORF">SDC9_206979</name>
</gene>
<dbReference type="EMBL" id="VSSQ01133059">
    <property type="protein sequence ID" value="MPN59258.1"/>
    <property type="molecule type" value="Genomic_DNA"/>
</dbReference>
<evidence type="ECO:0000313" key="1">
    <source>
        <dbReference type="EMBL" id="MPN59258.1"/>
    </source>
</evidence>
<sequence>MYPFIGNFNGSRLYIHLNAYSIANLQVIEKRFGVIPCRFIANQYGTLPIKIFPFVGAGSRDSCFHVVFNLLHNKLHPVVHSPFSFGI</sequence>
<accession>A0A645J6H1</accession>
<organism evidence="1">
    <name type="scientific">bioreactor metagenome</name>
    <dbReference type="NCBI Taxonomy" id="1076179"/>
    <lineage>
        <taxon>unclassified sequences</taxon>
        <taxon>metagenomes</taxon>
        <taxon>ecological metagenomes</taxon>
    </lineage>
</organism>
<protein>
    <submittedName>
        <fullName evidence="1">Uncharacterized protein</fullName>
    </submittedName>
</protein>
<reference evidence="1" key="1">
    <citation type="submission" date="2019-08" db="EMBL/GenBank/DDBJ databases">
        <authorList>
            <person name="Kucharzyk K."/>
            <person name="Murdoch R.W."/>
            <person name="Higgins S."/>
            <person name="Loffler F."/>
        </authorList>
    </citation>
    <scope>NUCLEOTIDE SEQUENCE</scope>
</reference>
<comment type="caution">
    <text evidence="1">The sequence shown here is derived from an EMBL/GenBank/DDBJ whole genome shotgun (WGS) entry which is preliminary data.</text>
</comment>
<name>A0A645J6H1_9ZZZZ</name>